<proteinExistence type="predicted"/>
<gene>
    <name evidence="2" type="ORF">HDU87_000508</name>
</gene>
<protein>
    <recommendedName>
        <fullName evidence="1">C2 domain-containing protein</fullName>
    </recommendedName>
</protein>
<dbReference type="Proteomes" id="UP001212152">
    <property type="component" value="Unassembled WGS sequence"/>
</dbReference>
<organism evidence="2 3">
    <name type="scientific">Geranomyces variabilis</name>
    <dbReference type="NCBI Taxonomy" id="109894"/>
    <lineage>
        <taxon>Eukaryota</taxon>
        <taxon>Fungi</taxon>
        <taxon>Fungi incertae sedis</taxon>
        <taxon>Chytridiomycota</taxon>
        <taxon>Chytridiomycota incertae sedis</taxon>
        <taxon>Chytridiomycetes</taxon>
        <taxon>Spizellomycetales</taxon>
        <taxon>Powellomycetaceae</taxon>
        <taxon>Geranomyces</taxon>
    </lineage>
</organism>
<dbReference type="InterPro" id="IPR052981">
    <property type="entry name" value="Ingression_C2_domain"/>
</dbReference>
<evidence type="ECO:0000313" key="2">
    <source>
        <dbReference type="EMBL" id="KAJ3169986.1"/>
    </source>
</evidence>
<dbReference type="PANTHER" id="PTHR47052">
    <property type="entry name" value="CONSERVED SERINE PROLINE-RICH PROTEIN (AFU_ORTHOLOGUE AFUA_2G01790)"/>
    <property type="match status" value="1"/>
</dbReference>
<dbReference type="AlphaFoldDB" id="A0AAD5XJG6"/>
<dbReference type="Gene3D" id="2.60.40.150">
    <property type="entry name" value="C2 domain"/>
    <property type="match status" value="1"/>
</dbReference>
<reference evidence="2" key="1">
    <citation type="submission" date="2020-05" db="EMBL/GenBank/DDBJ databases">
        <title>Phylogenomic resolution of chytrid fungi.</title>
        <authorList>
            <person name="Stajich J.E."/>
            <person name="Amses K."/>
            <person name="Simmons R."/>
            <person name="Seto K."/>
            <person name="Myers J."/>
            <person name="Bonds A."/>
            <person name="Quandt C.A."/>
            <person name="Barry K."/>
            <person name="Liu P."/>
            <person name="Grigoriev I."/>
            <person name="Longcore J.E."/>
            <person name="James T.Y."/>
        </authorList>
    </citation>
    <scope>NUCLEOTIDE SEQUENCE</scope>
    <source>
        <strain evidence="2">JEL0379</strain>
    </source>
</reference>
<evidence type="ECO:0000259" key="1">
    <source>
        <dbReference type="PROSITE" id="PS50004"/>
    </source>
</evidence>
<dbReference type="SUPFAM" id="SSF49562">
    <property type="entry name" value="C2 domain (Calcium/lipid-binding domain, CaLB)"/>
    <property type="match status" value="1"/>
</dbReference>
<evidence type="ECO:0000313" key="3">
    <source>
        <dbReference type="Proteomes" id="UP001212152"/>
    </source>
</evidence>
<dbReference type="PROSITE" id="PS50004">
    <property type="entry name" value="C2"/>
    <property type="match status" value="1"/>
</dbReference>
<accession>A0AAD5XJG6</accession>
<dbReference type="EMBL" id="JADGJQ010000102">
    <property type="protein sequence ID" value="KAJ3169986.1"/>
    <property type="molecule type" value="Genomic_DNA"/>
</dbReference>
<feature type="domain" description="C2" evidence="1">
    <location>
        <begin position="1"/>
        <end position="101"/>
    </location>
</feature>
<dbReference type="CDD" id="cd00030">
    <property type="entry name" value="C2"/>
    <property type="match status" value="1"/>
</dbReference>
<name>A0AAD5XJG6_9FUNG</name>
<dbReference type="SMART" id="SM00239">
    <property type="entry name" value="C2"/>
    <property type="match status" value="1"/>
</dbReference>
<sequence>MPLIVNVVSVSGLKDEDTIGKNDLYVRLSADGSTWQQTTVKNGAGKNAVFGETFQFDVPAGAGSLHVEVYDKDPGKDDKLGSGKVDLSRFQPGAGEQDEVLTLTKHIVHRNAGQVNLRISFV</sequence>
<dbReference type="InterPro" id="IPR000008">
    <property type="entry name" value="C2_dom"/>
</dbReference>
<comment type="caution">
    <text evidence="2">The sequence shown here is derived from an EMBL/GenBank/DDBJ whole genome shotgun (WGS) entry which is preliminary data.</text>
</comment>
<dbReference type="InterPro" id="IPR035892">
    <property type="entry name" value="C2_domain_sf"/>
</dbReference>
<keyword evidence="3" id="KW-1185">Reference proteome</keyword>
<dbReference type="PANTHER" id="PTHR47052:SF3">
    <property type="entry name" value="INGRESSION PROTEIN 1"/>
    <property type="match status" value="1"/>
</dbReference>
<dbReference type="Pfam" id="PF00168">
    <property type="entry name" value="C2"/>
    <property type="match status" value="1"/>
</dbReference>